<comment type="caution">
    <text evidence="1">The sequence shown here is derived from an EMBL/GenBank/DDBJ whole genome shotgun (WGS) entry which is preliminary data.</text>
</comment>
<keyword evidence="2" id="KW-1185">Reference proteome</keyword>
<sequence length="139" mass="15846">MNFVNDDSFAQDFQTIDQIYFFLSWLPQQQQQQQRASVVRCTVYNALLFEKRIEMTQKAYGGSDFDHYCTVVGSIVHDSITRAATSEISKKKKNLLCIINFSTDENEAPTRDDNFSHPGSIKFISAVYVRIGKGDESLS</sequence>
<organism evidence="1 2">
    <name type="scientific">Trichogramma kaykai</name>
    <dbReference type="NCBI Taxonomy" id="54128"/>
    <lineage>
        <taxon>Eukaryota</taxon>
        <taxon>Metazoa</taxon>
        <taxon>Ecdysozoa</taxon>
        <taxon>Arthropoda</taxon>
        <taxon>Hexapoda</taxon>
        <taxon>Insecta</taxon>
        <taxon>Pterygota</taxon>
        <taxon>Neoptera</taxon>
        <taxon>Endopterygota</taxon>
        <taxon>Hymenoptera</taxon>
        <taxon>Apocrita</taxon>
        <taxon>Proctotrupomorpha</taxon>
        <taxon>Chalcidoidea</taxon>
        <taxon>Trichogrammatidae</taxon>
        <taxon>Trichogramma</taxon>
    </lineage>
</organism>
<protein>
    <submittedName>
        <fullName evidence="1">Uncharacterized protein</fullName>
    </submittedName>
</protein>
<dbReference type="Proteomes" id="UP001627154">
    <property type="component" value="Unassembled WGS sequence"/>
</dbReference>
<evidence type="ECO:0000313" key="2">
    <source>
        <dbReference type="Proteomes" id="UP001627154"/>
    </source>
</evidence>
<reference evidence="1 2" key="1">
    <citation type="journal article" date="2024" name="bioRxiv">
        <title>A reference genome for Trichogramma kaykai: A tiny desert-dwelling parasitoid wasp with competing sex-ratio distorters.</title>
        <authorList>
            <person name="Culotta J."/>
            <person name="Lindsey A.R."/>
        </authorList>
    </citation>
    <scope>NUCLEOTIDE SEQUENCE [LARGE SCALE GENOMIC DNA]</scope>
    <source>
        <strain evidence="1 2">KSX58</strain>
    </source>
</reference>
<proteinExistence type="predicted"/>
<accession>A0ABD2WGP4</accession>
<gene>
    <name evidence="1" type="ORF">TKK_013486</name>
</gene>
<dbReference type="AlphaFoldDB" id="A0ABD2WGP4"/>
<name>A0ABD2WGP4_9HYME</name>
<dbReference type="EMBL" id="JBJJXI010000107">
    <property type="protein sequence ID" value="KAL3392183.1"/>
    <property type="molecule type" value="Genomic_DNA"/>
</dbReference>
<evidence type="ECO:0000313" key="1">
    <source>
        <dbReference type="EMBL" id="KAL3392183.1"/>
    </source>
</evidence>